<evidence type="ECO:0000256" key="1">
    <source>
        <dbReference type="ARBA" id="ARBA00008779"/>
    </source>
</evidence>
<dbReference type="EMBL" id="PYFQ01000004">
    <property type="protein sequence ID" value="PSK39095.1"/>
    <property type="molecule type" value="Genomic_DNA"/>
</dbReference>
<evidence type="ECO:0000256" key="3">
    <source>
        <dbReference type="ARBA" id="ARBA00022801"/>
    </source>
</evidence>
<feature type="compositionally biased region" description="Low complexity" evidence="5">
    <location>
        <begin position="1204"/>
        <end position="1213"/>
    </location>
</feature>
<feature type="compositionally biased region" description="Polar residues" evidence="5">
    <location>
        <begin position="885"/>
        <end position="895"/>
    </location>
</feature>
<dbReference type="Pfam" id="PF00884">
    <property type="entry name" value="Sulfatase"/>
    <property type="match status" value="1"/>
</dbReference>
<comment type="caution">
    <text evidence="7">The sequence shown here is derived from an EMBL/GenBank/DDBJ whole genome shotgun (WGS) entry which is preliminary data.</text>
</comment>
<feature type="region of interest" description="Disordered" evidence="5">
    <location>
        <begin position="1340"/>
        <end position="1629"/>
    </location>
</feature>
<dbReference type="GO" id="GO:0004065">
    <property type="term" value="F:arylsulfatase activity"/>
    <property type="evidence" value="ECO:0007669"/>
    <property type="project" value="TreeGrafter"/>
</dbReference>
<evidence type="ECO:0000313" key="8">
    <source>
        <dbReference type="Proteomes" id="UP000241107"/>
    </source>
</evidence>
<dbReference type="RefSeq" id="XP_024714281.1">
    <property type="nucleotide sequence ID" value="XM_024857782.1"/>
</dbReference>
<dbReference type="PROSITE" id="PS00149">
    <property type="entry name" value="SULFATASE_2"/>
    <property type="match status" value="1"/>
</dbReference>
<dbReference type="STRING" id="418784.A0A2P7YT28"/>
<keyword evidence="3" id="KW-0378">Hydrolase</keyword>
<evidence type="ECO:0000256" key="2">
    <source>
        <dbReference type="ARBA" id="ARBA00022723"/>
    </source>
</evidence>
<feature type="compositionally biased region" description="Polar residues" evidence="5">
    <location>
        <begin position="1173"/>
        <end position="1188"/>
    </location>
</feature>
<feature type="compositionally biased region" description="Polar residues" evidence="5">
    <location>
        <begin position="1408"/>
        <end position="1425"/>
    </location>
</feature>
<feature type="compositionally biased region" description="Low complexity" evidence="5">
    <location>
        <begin position="1149"/>
        <end position="1161"/>
    </location>
</feature>
<feature type="compositionally biased region" description="Low complexity" evidence="5">
    <location>
        <begin position="681"/>
        <end position="696"/>
    </location>
</feature>
<dbReference type="PANTHER" id="PTHR42693">
    <property type="entry name" value="ARYLSULFATASE FAMILY MEMBER"/>
    <property type="match status" value="1"/>
</dbReference>
<keyword evidence="4" id="KW-0106">Calcium</keyword>
<sequence>MTIKQKPNFIVVVADDLGFTDLSPFGGEIDTPNLHKLALNGLRFTDFHTASACSPTRSMLLSGTDNHIAGLGQMAEIARNYPHLFAGKPGYEGYLNYRVAALSEILEDSGYYTFQSGKWHLGLTEDYWPSKRGFQKSFTLLPGAGNHFKYFPIDKDHGGPAKFMAPIFQENGVSVDPYSLPEDYYSSDYFTTKFLEFLGDDKERDQRPFFGFLTYTAPHWPFQAPEDVIAKYRGKYDGGPELLRRKRLDKALELGIIPEGVIPHEVITQRDKAWKDLSDKEKKVESRIMETYAAMVDIVDQNLGRLIDQLEKTGELDNTFILFMSDNGAEGMMIEALPLTNANFNKAIEKDYDNSFDNIGKKNSFVWYSDQWAQAATAPAYMYKLWASEGGIRCPLIIHHPNAIPEKNRGNVKHGFATVMDILPTILDLADVQHPGTDFRGRTVVKPRGLSWKKYITGEADFAHDENSVTGWELFAQQAIRKGKWKALFIPKPLGPDKWQLFDLKADPGERINLAEQEPQILEELLDHWSQYEAETGLVKFGDEMYENADWDPKILYHTNPQKRNDYQGFAKYTEAYTPPAVQQPRSQSMTNASLAALAALAMHNKNNQAGSEQSYNPSLQAYQASGRANSLAGNRANSMRSYTYNPKPSYQAGPAANRSYSLRSNSLRGAPPIRSNSLSQRPAPAAARTPQVQRASSLTQKPTLIGRTGSLTRSPLSQRAGSLTGSQRGLNSLQGFNEEDEEFNEDDVISTTKTTKVVDSMGRTCSITTETIRTLPDGSNVVETTTKNLSRPTSRSNSFRNNSLTINHSNANYNLNKIDEDLQDFDYNYLDQHPSQPPRLNYGHEEPSRESSNSQSLGPAFDAPSRSKEFVQNSAPPPTREQIEPTTSPLNSASPRLKSILKHSPNVPRPILPPDVSADRLKHNLSPNEGDFKDAHDQLHDPYSQPQKATVASNASGGNSIKFLEQVEEIPYEANSQNLAEFSRAEALKQEKEKQDSILMYEQAMKVAMERVYGTSEPPALALTPPQTPKEQFESPQAKVDDLADKKVKKDHKREKDEGGISTNYIYENHHKDFAMRSLRGEDDPGSSSRKERAKEEKRQKKEEEKGKAELLKLAEKERKNDEKEESKRQRKSSKNPLSFLGIKMRRGSQGSITSSSFSGNRQEKAHEELLQFSSESGSKASPQQPVTKAEEQSALVEEAPINSNSYNNPYSFPQKNEAANVDTKLASAGNRDTARLQESTYATPTSKTPPTFDNSIDKTVADTPTEEVFAKPERHDLSVPPRSPLRDSSAVEKERHLRSLSEGSNMTDFLNEPAQLEKPVPIGEVDEAFHDSRDDFIDVPEEYNDEPNNADGGVPETLIDQEPYKVIDVPASSREGGVVSDVKSPSAAKANQTEPVPEAADVPERPQSTEQRAGGNLETTSRAQPEDVLKQAVGGELPTIVAGENNHPVVLGQTAEKDQSYDYSTLDPGSPSSKGAATQTRNGAATVSSSESAVAIPAPTKEHLDERAEVNPEIAHTSAGALEPSAAIETNFQPHQAQSNVAAAPQTIETRSTESSYADPEVTEAALGTVGAEKQHPVPDSLGVRHNNEGPSREQPSYSSGEATEVSVPSQQEKNAKPKKKRGHKFKKMIDKYFISSYSR</sequence>
<dbReference type="CDD" id="cd16025">
    <property type="entry name" value="PAS_like"/>
    <property type="match status" value="1"/>
</dbReference>
<dbReference type="InterPro" id="IPR000917">
    <property type="entry name" value="Sulfatase_N"/>
</dbReference>
<feature type="compositionally biased region" description="Basic and acidic residues" evidence="5">
    <location>
        <begin position="1040"/>
        <end position="1060"/>
    </location>
</feature>
<reference evidence="7 8" key="1">
    <citation type="submission" date="2018-03" db="EMBL/GenBank/DDBJ databases">
        <title>Candida pseudohaemulonii genome assembly and annotation.</title>
        <authorList>
            <person name="Munoz J.F."/>
            <person name="Gade L.G."/>
            <person name="Chow N.A."/>
            <person name="Litvintseva A.P."/>
            <person name="Loparev V.N."/>
            <person name="Cuomo C.A."/>
        </authorList>
    </citation>
    <scope>NUCLEOTIDE SEQUENCE [LARGE SCALE GENOMIC DNA]</scope>
    <source>
        <strain evidence="7 8">B12108</strain>
    </source>
</reference>
<dbReference type="GO" id="GO:0046872">
    <property type="term" value="F:metal ion binding"/>
    <property type="evidence" value="ECO:0007669"/>
    <property type="project" value="UniProtKB-KW"/>
</dbReference>
<feature type="compositionally biased region" description="Basic and acidic residues" evidence="5">
    <location>
        <begin position="1069"/>
        <end position="1129"/>
    </location>
</feature>
<proteinExistence type="inferred from homology"/>
<feature type="domain" description="Sulfatase N-terminal" evidence="6">
    <location>
        <begin position="7"/>
        <end position="432"/>
    </location>
</feature>
<feature type="compositionally biased region" description="Polar residues" evidence="5">
    <location>
        <begin position="1472"/>
        <end position="1485"/>
    </location>
</feature>
<feature type="compositionally biased region" description="Basic residues" evidence="5">
    <location>
        <begin position="1619"/>
        <end position="1629"/>
    </location>
</feature>
<keyword evidence="2" id="KW-0479">Metal-binding</keyword>
<dbReference type="InterPro" id="IPR050738">
    <property type="entry name" value="Sulfatase"/>
</dbReference>
<accession>A0A2P7YT28</accession>
<feature type="compositionally biased region" description="Polar residues" evidence="5">
    <location>
        <begin position="1238"/>
        <end position="1256"/>
    </location>
</feature>
<name>A0A2P7YT28_9ASCO</name>
<keyword evidence="8" id="KW-1185">Reference proteome</keyword>
<feature type="region of interest" description="Disordered" evidence="5">
    <location>
        <begin position="1018"/>
        <end position="1310"/>
    </location>
</feature>
<protein>
    <recommendedName>
        <fullName evidence="6">Sulfatase N-terminal domain-containing protein</fullName>
    </recommendedName>
</protein>
<dbReference type="Gene3D" id="3.30.1120.10">
    <property type="match status" value="1"/>
</dbReference>
<dbReference type="SUPFAM" id="SSF53649">
    <property type="entry name" value="Alkaline phosphatase-like"/>
    <property type="match status" value="1"/>
</dbReference>
<evidence type="ECO:0000256" key="4">
    <source>
        <dbReference type="ARBA" id="ARBA00022837"/>
    </source>
</evidence>
<feature type="region of interest" description="Disordered" evidence="5">
    <location>
        <begin position="663"/>
        <end position="730"/>
    </location>
</feature>
<dbReference type="Proteomes" id="UP000241107">
    <property type="component" value="Unassembled WGS sequence"/>
</dbReference>
<dbReference type="InterPro" id="IPR024607">
    <property type="entry name" value="Sulfatase_CS"/>
</dbReference>
<feature type="compositionally biased region" description="Basic and acidic residues" evidence="5">
    <location>
        <begin position="1270"/>
        <end position="1279"/>
    </location>
</feature>
<feature type="region of interest" description="Disordered" evidence="5">
    <location>
        <begin position="829"/>
        <end position="931"/>
    </location>
</feature>
<feature type="compositionally biased region" description="Polar residues" evidence="5">
    <location>
        <begin position="710"/>
        <end position="730"/>
    </location>
</feature>
<dbReference type="InterPro" id="IPR017850">
    <property type="entry name" value="Alkaline_phosphatase_core_sf"/>
</dbReference>
<gene>
    <name evidence="7" type="ORF">C7M61_002408</name>
</gene>
<evidence type="ECO:0000259" key="6">
    <source>
        <dbReference type="Pfam" id="PF00884"/>
    </source>
</evidence>
<organism evidence="7 8">
    <name type="scientific">Candidozyma pseudohaemuli</name>
    <dbReference type="NCBI Taxonomy" id="418784"/>
    <lineage>
        <taxon>Eukaryota</taxon>
        <taxon>Fungi</taxon>
        <taxon>Dikarya</taxon>
        <taxon>Ascomycota</taxon>
        <taxon>Saccharomycotina</taxon>
        <taxon>Pichiomycetes</taxon>
        <taxon>Metschnikowiaceae</taxon>
        <taxon>Candidozyma</taxon>
    </lineage>
</organism>
<dbReference type="GeneID" id="36565797"/>
<dbReference type="Gene3D" id="3.40.720.10">
    <property type="entry name" value="Alkaline Phosphatase, subunit A"/>
    <property type="match status" value="1"/>
</dbReference>
<feature type="compositionally biased region" description="Polar residues" evidence="5">
    <location>
        <begin position="1596"/>
        <end position="1615"/>
    </location>
</feature>
<feature type="compositionally biased region" description="Basic and acidic residues" evidence="5">
    <location>
        <begin position="1291"/>
        <end position="1301"/>
    </location>
</feature>
<dbReference type="VEuPathDB" id="FungiDB:C7M61_002408"/>
<feature type="compositionally biased region" description="Basic and acidic residues" evidence="5">
    <location>
        <begin position="1502"/>
        <end position="1512"/>
    </location>
</feature>
<feature type="region of interest" description="Disordered" evidence="5">
    <location>
        <begin position="783"/>
        <end position="808"/>
    </location>
</feature>
<comment type="similarity">
    <text evidence="1">Belongs to the sulfatase family.</text>
</comment>
<dbReference type="GO" id="GO:0019637">
    <property type="term" value="P:organophosphate metabolic process"/>
    <property type="evidence" value="ECO:0007669"/>
    <property type="project" value="UniProtKB-ARBA"/>
</dbReference>
<feature type="compositionally biased region" description="Low complexity" evidence="5">
    <location>
        <begin position="1486"/>
        <end position="1497"/>
    </location>
</feature>
<dbReference type="PANTHER" id="PTHR42693:SF33">
    <property type="entry name" value="ARYLSULFATASE"/>
    <property type="match status" value="1"/>
</dbReference>
<evidence type="ECO:0000256" key="5">
    <source>
        <dbReference type="SAM" id="MobiDB-lite"/>
    </source>
</evidence>
<feature type="compositionally biased region" description="Polar residues" evidence="5">
    <location>
        <begin position="1530"/>
        <end position="1558"/>
    </location>
</feature>
<evidence type="ECO:0000313" key="7">
    <source>
        <dbReference type="EMBL" id="PSK39095.1"/>
    </source>
</evidence>
<dbReference type="OrthoDB" id="103349at2759"/>